<dbReference type="Pfam" id="PF08522">
    <property type="entry name" value="BT_3987-like_N"/>
    <property type="match status" value="1"/>
</dbReference>
<dbReference type="Gene3D" id="2.60.40.1740">
    <property type="entry name" value="hypothetical protein (bacova_03559)"/>
    <property type="match status" value="1"/>
</dbReference>
<gene>
    <name evidence="3" type="ORF">BST83_11555</name>
</gene>
<dbReference type="EMBL" id="MQUA01000013">
    <property type="protein sequence ID" value="PQB07721.1"/>
    <property type="molecule type" value="Genomic_DNA"/>
</dbReference>
<dbReference type="Gene3D" id="2.40.128.420">
    <property type="match status" value="1"/>
</dbReference>
<dbReference type="AlphaFoldDB" id="A0A2S7KYM7"/>
<dbReference type="Pfam" id="PF18620">
    <property type="entry name" value="DUF5627"/>
    <property type="match status" value="1"/>
</dbReference>
<keyword evidence="4" id="KW-1185">Reference proteome</keyword>
<sequence length="320" mass="35588">MYFPFQTPIRTIMLGDEVIGDNSIDIERAFSIGATMGGAYKNTADIEIDVELASDLALNITDGDDNLLEILPPSYYNATFDKITIPAGSFIGKMRVDLTDAFFADPLTTGLHYVIPVKMTAVKRADSILQGFPAGGVVNPDRRVSSDWLSGQEPKDYVLFGVKYINPTHGAYLYRGRSVNITDPTAPKDTISYSTRFLDDNIGIKLSTASLTQSKTDKVAGGGRYEERRGEQYSMVLTFDEANNDVTVRSFDGTTDIISGTGIYYSKADQRAESYNGKRHRTIYLDYTFEDRGQSYQVNDSLVFLDTDIKFEKFSVKVTQ</sequence>
<feature type="domain" description="DUF5627" evidence="2">
    <location>
        <begin position="169"/>
        <end position="304"/>
    </location>
</feature>
<dbReference type="InterPro" id="IPR013728">
    <property type="entry name" value="BT_3987-like_N"/>
</dbReference>
<reference evidence="3 4" key="1">
    <citation type="submission" date="2016-11" db="EMBL/GenBank/DDBJ databases">
        <title>Trade-off between light-utilization and light-protection in marine flavobacteria.</title>
        <authorList>
            <person name="Kumagai Y."/>
        </authorList>
    </citation>
    <scope>NUCLEOTIDE SEQUENCE [LARGE SCALE GENOMIC DNA]</scope>
    <source>
        <strain evidence="3 4">ATCC 700397</strain>
    </source>
</reference>
<feature type="domain" description="BT-3987-like N-terminal" evidence="1">
    <location>
        <begin position="1"/>
        <end position="123"/>
    </location>
</feature>
<evidence type="ECO:0008006" key="5">
    <source>
        <dbReference type="Google" id="ProtNLM"/>
    </source>
</evidence>
<accession>A0A2S7KYM7</accession>
<proteinExistence type="predicted"/>
<evidence type="ECO:0000313" key="4">
    <source>
        <dbReference type="Proteomes" id="UP000239522"/>
    </source>
</evidence>
<dbReference type="RefSeq" id="WP_205853578.1">
    <property type="nucleotide sequence ID" value="NZ_MQUA01000013.1"/>
</dbReference>
<organism evidence="3 4">
    <name type="scientific">Polaribacter filamentus</name>
    <dbReference type="NCBI Taxonomy" id="53483"/>
    <lineage>
        <taxon>Bacteria</taxon>
        <taxon>Pseudomonadati</taxon>
        <taxon>Bacteroidota</taxon>
        <taxon>Flavobacteriia</taxon>
        <taxon>Flavobacteriales</taxon>
        <taxon>Flavobacteriaceae</taxon>
    </lineage>
</organism>
<dbReference type="InterPro" id="IPR040580">
    <property type="entry name" value="DUF5627"/>
</dbReference>
<protein>
    <recommendedName>
        <fullName evidence="5">DUF1735 domain-containing protein</fullName>
    </recommendedName>
</protein>
<evidence type="ECO:0000259" key="1">
    <source>
        <dbReference type="Pfam" id="PF08522"/>
    </source>
</evidence>
<evidence type="ECO:0000313" key="3">
    <source>
        <dbReference type="EMBL" id="PQB07721.1"/>
    </source>
</evidence>
<name>A0A2S7KYM7_9FLAO</name>
<dbReference type="Proteomes" id="UP000239522">
    <property type="component" value="Unassembled WGS sequence"/>
</dbReference>
<comment type="caution">
    <text evidence="3">The sequence shown here is derived from an EMBL/GenBank/DDBJ whole genome shotgun (WGS) entry which is preliminary data.</text>
</comment>
<evidence type="ECO:0000259" key="2">
    <source>
        <dbReference type="Pfam" id="PF18620"/>
    </source>
</evidence>